<feature type="transmembrane region" description="Helical" evidence="1">
    <location>
        <begin position="41"/>
        <end position="58"/>
    </location>
</feature>
<comment type="caution">
    <text evidence="2">The sequence shown here is derived from an EMBL/GenBank/DDBJ whole genome shotgun (WGS) entry which is preliminary data.</text>
</comment>
<proteinExistence type="predicted"/>
<keyword evidence="1" id="KW-0812">Transmembrane</keyword>
<accession>A0ABU8RZF8</accession>
<evidence type="ECO:0000256" key="1">
    <source>
        <dbReference type="SAM" id="Phobius"/>
    </source>
</evidence>
<gene>
    <name evidence="2" type="ORF">WG901_17570</name>
</gene>
<sequence length="70" mass="7320">MTPPIAHRALTALQCAVTLVAILGGIGMIAWLAGLVAIADLPYALSGVFGGSFIMGLIKQRQPPRTVYRA</sequence>
<evidence type="ECO:0000313" key="3">
    <source>
        <dbReference type="Proteomes" id="UP001361239"/>
    </source>
</evidence>
<protein>
    <submittedName>
        <fullName evidence="2">Uncharacterized protein</fullName>
    </submittedName>
</protein>
<organism evidence="2 3">
    <name type="scientific">Novosphingobium anseongense</name>
    <dbReference type="NCBI Taxonomy" id="3133436"/>
    <lineage>
        <taxon>Bacteria</taxon>
        <taxon>Pseudomonadati</taxon>
        <taxon>Pseudomonadota</taxon>
        <taxon>Alphaproteobacteria</taxon>
        <taxon>Sphingomonadales</taxon>
        <taxon>Sphingomonadaceae</taxon>
        <taxon>Novosphingobium</taxon>
    </lineage>
</organism>
<name>A0ABU8RZF8_9SPHN</name>
<evidence type="ECO:0000313" key="2">
    <source>
        <dbReference type="EMBL" id="MEJ5978466.1"/>
    </source>
</evidence>
<dbReference type="RefSeq" id="WP_339588385.1">
    <property type="nucleotide sequence ID" value="NZ_JBBHJZ010000003.1"/>
</dbReference>
<keyword evidence="1" id="KW-1133">Transmembrane helix</keyword>
<dbReference type="EMBL" id="JBBHJZ010000003">
    <property type="protein sequence ID" value="MEJ5978466.1"/>
    <property type="molecule type" value="Genomic_DNA"/>
</dbReference>
<dbReference type="Proteomes" id="UP001361239">
    <property type="component" value="Unassembled WGS sequence"/>
</dbReference>
<keyword evidence="3" id="KW-1185">Reference proteome</keyword>
<reference evidence="2 3" key="1">
    <citation type="submission" date="2024-03" db="EMBL/GenBank/DDBJ databases">
        <authorList>
            <person name="Jo J.-H."/>
        </authorList>
    </citation>
    <scope>NUCLEOTIDE SEQUENCE [LARGE SCALE GENOMIC DNA]</scope>
    <source>
        <strain evidence="2 3">PS1R-30</strain>
    </source>
</reference>
<keyword evidence="1" id="KW-0472">Membrane</keyword>
<feature type="transmembrane region" description="Helical" evidence="1">
    <location>
        <begin position="12"/>
        <end position="35"/>
    </location>
</feature>